<proteinExistence type="predicted"/>
<organism evidence="1 2">
    <name type="scientific">Paractinoplanes abujensis</name>
    <dbReference type="NCBI Taxonomy" id="882441"/>
    <lineage>
        <taxon>Bacteria</taxon>
        <taxon>Bacillati</taxon>
        <taxon>Actinomycetota</taxon>
        <taxon>Actinomycetes</taxon>
        <taxon>Micromonosporales</taxon>
        <taxon>Micromonosporaceae</taxon>
        <taxon>Paractinoplanes</taxon>
    </lineage>
</organism>
<evidence type="ECO:0000313" key="2">
    <source>
        <dbReference type="Proteomes" id="UP000542742"/>
    </source>
</evidence>
<keyword evidence="2" id="KW-1185">Reference proteome</keyword>
<dbReference type="Proteomes" id="UP000542742">
    <property type="component" value="Unassembled WGS sequence"/>
</dbReference>
<dbReference type="Gene3D" id="3.40.50.2300">
    <property type="match status" value="1"/>
</dbReference>
<gene>
    <name evidence="1" type="ORF">BKA14_001632</name>
</gene>
<dbReference type="AlphaFoldDB" id="A0A7W7CMV3"/>
<comment type="caution">
    <text evidence="1">The sequence shown here is derived from an EMBL/GenBank/DDBJ whole genome shotgun (WGS) entry which is preliminary data.</text>
</comment>
<accession>A0A7W7CMV3</accession>
<sequence length="78" mass="7732">MAPRVGHGNLDGLVVIRALQAGAAGCLVKSTPPAELLDLIRVAAQGHTVLSPVAKDGLVAVSGPCTRSGRRPGPGCPG</sequence>
<evidence type="ECO:0000313" key="1">
    <source>
        <dbReference type="EMBL" id="MBB4691484.1"/>
    </source>
</evidence>
<name>A0A7W7CMV3_9ACTN</name>
<dbReference type="EMBL" id="JACHMF010000001">
    <property type="protein sequence ID" value="MBB4691484.1"/>
    <property type="molecule type" value="Genomic_DNA"/>
</dbReference>
<reference evidence="1 2" key="1">
    <citation type="submission" date="2020-08" db="EMBL/GenBank/DDBJ databases">
        <title>Sequencing the genomes of 1000 actinobacteria strains.</title>
        <authorList>
            <person name="Klenk H.-P."/>
        </authorList>
    </citation>
    <scope>NUCLEOTIDE SEQUENCE [LARGE SCALE GENOMIC DNA]</scope>
    <source>
        <strain evidence="1 2">DSM 45518</strain>
    </source>
</reference>
<dbReference type="GO" id="GO:0003677">
    <property type="term" value="F:DNA binding"/>
    <property type="evidence" value="ECO:0007669"/>
    <property type="project" value="UniProtKB-KW"/>
</dbReference>
<protein>
    <submittedName>
        <fullName evidence="1">DNA-binding NarL/FixJ family response regulator</fullName>
    </submittedName>
</protein>
<dbReference type="RefSeq" id="WP_184957295.1">
    <property type="nucleotide sequence ID" value="NZ_BOMC01000006.1"/>
</dbReference>
<keyword evidence="1" id="KW-0238">DNA-binding</keyword>
<dbReference type="InterPro" id="IPR011006">
    <property type="entry name" value="CheY-like_superfamily"/>
</dbReference>
<dbReference type="SUPFAM" id="SSF52172">
    <property type="entry name" value="CheY-like"/>
    <property type="match status" value="1"/>
</dbReference>